<dbReference type="AlphaFoldDB" id="A0A5E4WHG0"/>
<evidence type="ECO:0000313" key="3">
    <source>
        <dbReference type="Proteomes" id="UP000366945"/>
    </source>
</evidence>
<proteinExistence type="predicted"/>
<protein>
    <submittedName>
        <fullName evidence="2">Uncharacterized protein</fullName>
    </submittedName>
</protein>
<sequence length="94" mass="9841">MRLRRARDLSGKLLGSAGLAGWGATGVQAAQSTQAANLRTPSLNYAGCAAASVPSCHSLVNRGEMTRWTPLSRPAGRGGAETTTARTTYRRPGR</sequence>
<dbReference type="EMBL" id="CABPSK010000003">
    <property type="protein sequence ID" value="VVE22496.1"/>
    <property type="molecule type" value="Genomic_DNA"/>
</dbReference>
<accession>A0A5E4WHG0</accession>
<feature type="region of interest" description="Disordered" evidence="1">
    <location>
        <begin position="68"/>
        <end position="94"/>
    </location>
</feature>
<organism evidence="2 3">
    <name type="scientific">Pandoraea pneumonica</name>
    <dbReference type="NCBI Taxonomy" id="2508299"/>
    <lineage>
        <taxon>Bacteria</taxon>
        <taxon>Pseudomonadati</taxon>
        <taxon>Pseudomonadota</taxon>
        <taxon>Betaproteobacteria</taxon>
        <taxon>Burkholderiales</taxon>
        <taxon>Burkholderiaceae</taxon>
        <taxon>Pandoraea</taxon>
    </lineage>
</organism>
<keyword evidence="3" id="KW-1185">Reference proteome</keyword>
<name>A0A5E4WHG0_9BURK</name>
<gene>
    <name evidence="2" type="ORF">PPN31114_03214</name>
</gene>
<evidence type="ECO:0000313" key="2">
    <source>
        <dbReference type="EMBL" id="VVE22496.1"/>
    </source>
</evidence>
<evidence type="ECO:0000256" key="1">
    <source>
        <dbReference type="SAM" id="MobiDB-lite"/>
    </source>
</evidence>
<reference evidence="2 3" key="1">
    <citation type="submission" date="2019-08" db="EMBL/GenBank/DDBJ databases">
        <authorList>
            <person name="Peeters C."/>
        </authorList>
    </citation>
    <scope>NUCLEOTIDE SEQUENCE [LARGE SCALE GENOMIC DNA]</scope>
    <source>
        <strain evidence="2 3">LMG 31114</strain>
    </source>
</reference>
<dbReference type="Proteomes" id="UP000366945">
    <property type="component" value="Unassembled WGS sequence"/>
</dbReference>